<dbReference type="KEGG" id="fvr:FVEG_12916"/>
<name>W7N577_GIBM7</name>
<keyword evidence="3" id="KW-1185">Reference proteome</keyword>
<dbReference type="EMBL" id="DS022262">
    <property type="protein sequence ID" value="EWG54804.1"/>
    <property type="molecule type" value="Genomic_DNA"/>
</dbReference>
<gene>
    <name evidence="2" type="ORF">FVEG_12916</name>
</gene>
<dbReference type="RefSeq" id="XP_018760995.1">
    <property type="nucleotide sequence ID" value="XM_018902299.1"/>
</dbReference>
<protein>
    <submittedName>
        <fullName evidence="2">Uncharacterized protein</fullName>
    </submittedName>
</protein>
<dbReference type="STRING" id="334819.W7N577"/>
<dbReference type="GeneID" id="30070312"/>
<feature type="transmembrane region" description="Helical" evidence="1">
    <location>
        <begin position="150"/>
        <end position="167"/>
    </location>
</feature>
<evidence type="ECO:0000256" key="1">
    <source>
        <dbReference type="SAM" id="Phobius"/>
    </source>
</evidence>
<accession>W7N577</accession>
<keyword evidence="1" id="KW-1133">Transmembrane helix</keyword>
<organism evidence="2 3">
    <name type="scientific">Gibberella moniliformis (strain M3125 / FGSC 7600)</name>
    <name type="common">Maize ear and stalk rot fungus</name>
    <name type="synonym">Fusarium verticillioides</name>
    <dbReference type="NCBI Taxonomy" id="334819"/>
    <lineage>
        <taxon>Eukaryota</taxon>
        <taxon>Fungi</taxon>
        <taxon>Dikarya</taxon>
        <taxon>Ascomycota</taxon>
        <taxon>Pezizomycotina</taxon>
        <taxon>Sordariomycetes</taxon>
        <taxon>Hypocreomycetidae</taxon>
        <taxon>Hypocreales</taxon>
        <taxon>Nectriaceae</taxon>
        <taxon>Fusarium</taxon>
        <taxon>Fusarium fujikuroi species complex</taxon>
    </lineage>
</organism>
<evidence type="ECO:0000313" key="2">
    <source>
        <dbReference type="EMBL" id="EWG54804.1"/>
    </source>
</evidence>
<evidence type="ECO:0000313" key="3">
    <source>
        <dbReference type="Proteomes" id="UP000009096"/>
    </source>
</evidence>
<dbReference type="Proteomes" id="UP000009096">
    <property type="component" value="Chromosome 11"/>
</dbReference>
<reference evidence="2 3" key="1">
    <citation type="journal article" date="2010" name="Nature">
        <title>Comparative genomics reveals mobile pathogenicity chromosomes in Fusarium.</title>
        <authorList>
            <person name="Ma L.J."/>
            <person name="van der Does H.C."/>
            <person name="Borkovich K.A."/>
            <person name="Coleman J.J."/>
            <person name="Daboussi M.J."/>
            <person name="Di Pietro A."/>
            <person name="Dufresne M."/>
            <person name="Freitag M."/>
            <person name="Grabherr M."/>
            <person name="Henrissat B."/>
            <person name="Houterman P.M."/>
            <person name="Kang S."/>
            <person name="Shim W.B."/>
            <person name="Woloshuk C."/>
            <person name="Xie X."/>
            <person name="Xu J.R."/>
            <person name="Antoniw J."/>
            <person name="Baker S.E."/>
            <person name="Bluhm B.H."/>
            <person name="Breakspear A."/>
            <person name="Brown D.W."/>
            <person name="Butchko R.A."/>
            <person name="Chapman S."/>
            <person name="Coulson R."/>
            <person name="Coutinho P.M."/>
            <person name="Danchin E.G."/>
            <person name="Diener A."/>
            <person name="Gale L.R."/>
            <person name="Gardiner D.M."/>
            <person name="Goff S."/>
            <person name="Hammond-Kosack K.E."/>
            <person name="Hilburn K."/>
            <person name="Hua-Van A."/>
            <person name="Jonkers W."/>
            <person name="Kazan K."/>
            <person name="Kodira C.D."/>
            <person name="Koehrsen M."/>
            <person name="Kumar L."/>
            <person name="Lee Y.H."/>
            <person name="Li L."/>
            <person name="Manners J.M."/>
            <person name="Miranda-Saavedra D."/>
            <person name="Mukherjee M."/>
            <person name="Park G."/>
            <person name="Park J."/>
            <person name="Park S.Y."/>
            <person name="Proctor R.H."/>
            <person name="Regev A."/>
            <person name="Ruiz-Roldan M.C."/>
            <person name="Sain D."/>
            <person name="Sakthikumar S."/>
            <person name="Sykes S."/>
            <person name="Schwartz D.C."/>
            <person name="Turgeon B.G."/>
            <person name="Wapinski I."/>
            <person name="Yoder O."/>
            <person name="Young S."/>
            <person name="Zeng Q."/>
            <person name="Zhou S."/>
            <person name="Galagan J."/>
            <person name="Cuomo C.A."/>
            <person name="Kistler H.C."/>
            <person name="Rep M."/>
        </authorList>
    </citation>
    <scope>NUCLEOTIDE SEQUENCE [LARGE SCALE GENOMIC DNA]</scope>
    <source>
        <strain evidence="3">M3125 / FGSC 7600</strain>
    </source>
</reference>
<keyword evidence="1" id="KW-0472">Membrane</keyword>
<dbReference type="EMBL" id="CM000588">
    <property type="protein sequence ID" value="EWG54804.1"/>
    <property type="molecule type" value="Genomic_DNA"/>
</dbReference>
<sequence length="206" mass="23734">MSDMVGHWLFPKRREFPLLYVKRTYATNSKTLVQDAWVDHLIGRLKKICEPYEKLDDVNKKPVNNPLYDNCKISAQIQCFGGENHMFYNNRNNGAAYSWRDSTVLQTVDCWYLNSTDPKYKESQGLANTWQAENDSVMIGAHSCFSKTDVFFGALGMIGIWLSVRFGRLTMKMRPNIRVSARSGRQRIQMVPLPPIHLLLLVKLGK</sequence>
<proteinExistence type="predicted"/>
<keyword evidence="1" id="KW-0812">Transmembrane</keyword>
<dbReference type="AlphaFoldDB" id="W7N577"/>
<dbReference type="VEuPathDB" id="FungiDB:FVEG_12916"/>